<evidence type="ECO:0000313" key="3">
    <source>
        <dbReference type="Proteomes" id="UP000718821"/>
    </source>
</evidence>
<accession>A0A939B9U6</accession>
<keyword evidence="3" id="KW-1185">Reference proteome</keyword>
<dbReference type="Proteomes" id="UP000718821">
    <property type="component" value="Unassembled WGS sequence"/>
</dbReference>
<protein>
    <recommendedName>
        <fullName evidence="4">BZIP domain-containing protein</fullName>
    </recommendedName>
</protein>
<comment type="caution">
    <text evidence="2">The sequence shown here is derived from an EMBL/GenBank/DDBJ whole genome shotgun (WGS) entry which is preliminary data.</text>
</comment>
<dbReference type="EMBL" id="JACLYU010000010">
    <property type="protein sequence ID" value="MBM6699904.1"/>
    <property type="molecule type" value="Genomic_DNA"/>
</dbReference>
<feature type="compositionally biased region" description="Basic and acidic residues" evidence="1">
    <location>
        <begin position="16"/>
        <end position="36"/>
    </location>
</feature>
<gene>
    <name evidence="2" type="ORF">H7U32_06200</name>
</gene>
<reference evidence="2" key="2">
    <citation type="journal article" date="2021" name="Sci. Rep.">
        <title>The distribution of antibiotic resistance genes in chicken gut microbiota commensals.</title>
        <authorList>
            <person name="Juricova H."/>
            <person name="Matiasovicova J."/>
            <person name="Kubasova T."/>
            <person name="Cejkova D."/>
            <person name="Rychlik I."/>
        </authorList>
    </citation>
    <scope>NUCLEOTIDE SEQUENCE</scope>
    <source>
        <strain evidence="2">An836</strain>
    </source>
</reference>
<evidence type="ECO:0000313" key="2">
    <source>
        <dbReference type="EMBL" id="MBM6699904.1"/>
    </source>
</evidence>
<dbReference type="RefSeq" id="WP_204469017.1">
    <property type="nucleotide sequence ID" value="NZ_JACLYU010000010.1"/>
</dbReference>
<feature type="region of interest" description="Disordered" evidence="1">
    <location>
        <begin position="16"/>
        <end position="66"/>
    </location>
</feature>
<evidence type="ECO:0008006" key="4">
    <source>
        <dbReference type="Google" id="ProtNLM"/>
    </source>
</evidence>
<reference evidence="2" key="1">
    <citation type="submission" date="2020-08" db="EMBL/GenBank/DDBJ databases">
        <authorList>
            <person name="Cejkova D."/>
            <person name="Kubasova T."/>
            <person name="Jahodarova E."/>
            <person name="Rychlik I."/>
        </authorList>
    </citation>
    <scope>NUCLEOTIDE SEQUENCE</scope>
    <source>
        <strain evidence="2">An836</strain>
    </source>
</reference>
<name>A0A939B9U6_9BIFI</name>
<sequence>MSIDWQSDPELADLVRRARNGERIVEDSDREADRREARKAKNREASRLCHARRRARLKAMRDGTME</sequence>
<feature type="compositionally biased region" description="Basic residues" evidence="1">
    <location>
        <begin position="49"/>
        <end position="58"/>
    </location>
</feature>
<dbReference type="AlphaFoldDB" id="A0A939B9U6"/>
<evidence type="ECO:0000256" key="1">
    <source>
        <dbReference type="SAM" id="MobiDB-lite"/>
    </source>
</evidence>
<organism evidence="2 3">
    <name type="scientific">Bifidobacterium pullorum subsp. saeculare</name>
    <dbReference type="NCBI Taxonomy" id="78257"/>
    <lineage>
        <taxon>Bacteria</taxon>
        <taxon>Bacillati</taxon>
        <taxon>Actinomycetota</taxon>
        <taxon>Actinomycetes</taxon>
        <taxon>Bifidobacteriales</taxon>
        <taxon>Bifidobacteriaceae</taxon>
        <taxon>Bifidobacterium</taxon>
    </lineage>
</organism>
<proteinExistence type="predicted"/>